<accession>A0ABV6A632</accession>
<dbReference type="SMART" id="SM00903">
    <property type="entry name" value="Flavin_Reduct"/>
    <property type="match status" value="1"/>
</dbReference>
<dbReference type="Pfam" id="PF01613">
    <property type="entry name" value="Flavin_Reduct"/>
    <property type="match status" value="1"/>
</dbReference>
<dbReference type="GO" id="GO:0016491">
    <property type="term" value="F:oxidoreductase activity"/>
    <property type="evidence" value="ECO:0007669"/>
    <property type="project" value="UniProtKB-KW"/>
</dbReference>
<sequence length="171" mass="18122">MTAVPVSPDATAAVPVGEFRDLMSAFPSGVAVVTALDAEGAPHGLTCTSLSSVAVDPPTLLVCLNLRSGTLDAVRARCGFAVNLLHSDGKRAAEVFSSATPDRFSQVRWERSRQVGAPLLVEDAFATAECVVGDVLVVADHAIVIGRVVDIVQRTDDPLLYGFRRFSSWKL</sequence>
<organism evidence="3 4">
    <name type="scientific">Allokutzneria oryzae</name>
    <dbReference type="NCBI Taxonomy" id="1378989"/>
    <lineage>
        <taxon>Bacteria</taxon>
        <taxon>Bacillati</taxon>
        <taxon>Actinomycetota</taxon>
        <taxon>Actinomycetes</taxon>
        <taxon>Pseudonocardiales</taxon>
        <taxon>Pseudonocardiaceae</taxon>
        <taxon>Allokutzneria</taxon>
    </lineage>
</organism>
<evidence type="ECO:0000256" key="1">
    <source>
        <dbReference type="ARBA" id="ARBA00023002"/>
    </source>
</evidence>
<comment type="caution">
    <text evidence="3">The sequence shown here is derived from an EMBL/GenBank/DDBJ whole genome shotgun (WGS) entry which is preliminary data.</text>
</comment>
<gene>
    <name evidence="3" type="ORF">ACFFQA_28395</name>
</gene>
<evidence type="ECO:0000313" key="4">
    <source>
        <dbReference type="Proteomes" id="UP001589693"/>
    </source>
</evidence>
<dbReference type="InterPro" id="IPR050268">
    <property type="entry name" value="NADH-dep_flavin_reductase"/>
</dbReference>
<dbReference type="EC" id="1.5.1.-" evidence="3"/>
<feature type="domain" description="Flavin reductase like" evidence="2">
    <location>
        <begin position="23"/>
        <end position="168"/>
    </location>
</feature>
<dbReference type="PANTHER" id="PTHR30466:SF1">
    <property type="entry name" value="FMN REDUCTASE (NADH) RUTF"/>
    <property type="match status" value="1"/>
</dbReference>
<protein>
    <submittedName>
        <fullName evidence="3">Flavin reductase family protein</fullName>
        <ecNumber evidence="3">1.5.1.-</ecNumber>
    </submittedName>
</protein>
<evidence type="ECO:0000313" key="3">
    <source>
        <dbReference type="EMBL" id="MFB9907873.1"/>
    </source>
</evidence>
<keyword evidence="4" id="KW-1185">Reference proteome</keyword>
<dbReference type="SUPFAM" id="SSF50475">
    <property type="entry name" value="FMN-binding split barrel"/>
    <property type="match status" value="1"/>
</dbReference>
<dbReference type="EMBL" id="JBHLZU010000025">
    <property type="protein sequence ID" value="MFB9907873.1"/>
    <property type="molecule type" value="Genomic_DNA"/>
</dbReference>
<reference evidence="3 4" key="1">
    <citation type="submission" date="2024-09" db="EMBL/GenBank/DDBJ databases">
        <authorList>
            <person name="Sun Q."/>
            <person name="Mori K."/>
        </authorList>
    </citation>
    <scope>NUCLEOTIDE SEQUENCE [LARGE SCALE GENOMIC DNA]</scope>
    <source>
        <strain evidence="3 4">TBRC 7907</strain>
    </source>
</reference>
<evidence type="ECO:0000259" key="2">
    <source>
        <dbReference type="SMART" id="SM00903"/>
    </source>
</evidence>
<dbReference type="InterPro" id="IPR012349">
    <property type="entry name" value="Split_barrel_FMN-bd"/>
</dbReference>
<dbReference type="InterPro" id="IPR002563">
    <property type="entry name" value="Flavin_Rdtase-like_dom"/>
</dbReference>
<name>A0ABV6A632_9PSEU</name>
<dbReference type="PANTHER" id="PTHR30466">
    <property type="entry name" value="FLAVIN REDUCTASE"/>
    <property type="match status" value="1"/>
</dbReference>
<dbReference type="Gene3D" id="2.30.110.10">
    <property type="entry name" value="Electron Transport, Fmn-binding Protein, Chain A"/>
    <property type="match status" value="1"/>
</dbReference>
<keyword evidence="1 3" id="KW-0560">Oxidoreductase</keyword>
<proteinExistence type="predicted"/>
<dbReference type="Proteomes" id="UP001589693">
    <property type="component" value="Unassembled WGS sequence"/>
</dbReference>
<dbReference type="RefSeq" id="WP_377858821.1">
    <property type="nucleotide sequence ID" value="NZ_JBHLZU010000025.1"/>
</dbReference>